<dbReference type="InterPro" id="IPR015424">
    <property type="entry name" value="PyrdxlP-dep_Trfase"/>
</dbReference>
<dbReference type="GO" id="GO:0032259">
    <property type="term" value="P:methylation"/>
    <property type="evidence" value="ECO:0007669"/>
    <property type="project" value="UniProtKB-KW"/>
</dbReference>
<dbReference type="EMBL" id="GL379589">
    <property type="protein sequence ID" value="EFL92629.1"/>
    <property type="molecule type" value="Genomic_DNA"/>
</dbReference>
<dbReference type="PANTHER" id="PTHR11680:SF50">
    <property type="entry name" value="SERINE HYDROXYMETHYLTRANSFERASE"/>
    <property type="match status" value="1"/>
</dbReference>
<evidence type="ECO:0000256" key="6">
    <source>
        <dbReference type="ARBA" id="ARBA00022490"/>
    </source>
</evidence>
<dbReference type="InterPro" id="IPR015421">
    <property type="entry name" value="PyrdxlP-dep_Trfase_major"/>
</dbReference>
<feature type="binding site" evidence="11">
    <location>
        <position position="121"/>
    </location>
    <ligand>
        <name>(6S)-5,6,7,8-tetrahydrofolate</name>
        <dbReference type="ChEBI" id="CHEBI:57453"/>
    </ligand>
</feature>
<comment type="caution">
    <text evidence="11">Lacks conserved residue(s) required for the propagation of feature annotation.</text>
</comment>
<dbReference type="FunFam" id="3.40.640.10:FF:000001">
    <property type="entry name" value="Serine hydroxymethyltransferase"/>
    <property type="match status" value="1"/>
</dbReference>
<evidence type="ECO:0000256" key="5">
    <source>
        <dbReference type="ARBA" id="ARBA00011738"/>
    </source>
</evidence>
<dbReference type="PANTHER" id="PTHR11680">
    <property type="entry name" value="SERINE HYDROXYMETHYLTRANSFERASE"/>
    <property type="match status" value="1"/>
</dbReference>
<protein>
    <recommendedName>
        <fullName evidence="11">Serine hydroxymethyltransferase</fullName>
        <shortName evidence="11">SHMT</shortName>
        <shortName evidence="11">Serine methylase</shortName>
        <ecNumber evidence="11">2.1.2.1</ecNumber>
    </recommendedName>
</protein>
<dbReference type="AlphaFoldDB" id="E0WR69"/>
<feature type="site" description="Plays an important role in substrate specificity" evidence="11">
    <location>
        <position position="228"/>
    </location>
</feature>
<dbReference type="SUPFAM" id="SSF53383">
    <property type="entry name" value="PLP-dependent transferases"/>
    <property type="match status" value="1"/>
</dbReference>
<dbReference type="Pfam" id="PF00464">
    <property type="entry name" value="SHMT"/>
    <property type="match status" value="1"/>
</dbReference>
<evidence type="ECO:0000256" key="11">
    <source>
        <dbReference type="HAMAP-Rule" id="MF_00051"/>
    </source>
</evidence>
<dbReference type="PROSITE" id="PS00096">
    <property type="entry name" value="SHMT"/>
    <property type="match status" value="1"/>
</dbReference>
<keyword evidence="14" id="KW-0489">Methyltransferase</keyword>
<dbReference type="GO" id="GO:0035999">
    <property type="term" value="P:tetrahydrofolate interconversion"/>
    <property type="evidence" value="ECO:0007669"/>
    <property type="project" value="UniProtKB-UniRule"/>
</dbReference>
<evidence type="ECO:0000256" key="4">
    <source>
        <dbReference type="ARBA" id="ARBA00006376"/>
    </source>
</evidence>
<feature type="modified residue" description="N6-(pyridoxal phosphate)lysine" evidence="11 12">
    <location>
        <position position="229"/>
    </location>
</feature>
<dbReference type="STRING" id="663321.REG_0449"/>
<feature type="binding site" evidence="11">
    <location>
        <position position="246"/>
    </location>
    <ligand>
        <name>(6S)-5,6,7,8-tetrahydrofolate</name>
        <dbReference type="ChEBI" id="CHEBI:57453"/>
    </ligand>
</feature>
<evidence type="ECO:0000256" key="9">
    <source>
        <dbReference type="ARBA" id="ARBA00022679"/>
    </source>
</evidence>
<feature type="binding site" evidence="11">
    <location>
        <begin position="125"/>
        <end position="127"/>
    </location>
    <ligand>
        <name>(6S)-5,6,7,8-tetrahydrofolate</name>
        <dbReference type="ChEBI" id="CHEBI:57453"/>
    </ligand>
</feature>
<dbReference type="GO" id="GO:0005829">
    <property type="term" value="C:cytosol"/>
    <property type="evidence" value="ECO:0007669"/>
    <property type="project" value="TreeGrafter"/>
</dbReference>
<organism evidence="14 15">
    <name type="scientific">Candidatus Regiella insecticola LSR1</name>
    <dbReference type="NCBI Taxonomy" id="663321"/>
    <lineage>
        <taxon>Bacteria</taxon>
        <taxon>Pseudomonadati</taxon>
        <taxon>Pseudomonadota</taxon>
        <taxon>Gammaproteobacteria</taxon>
        <taxon>Enterobacterales</taxon>
        <taxon>Enterobacteriaceae</taxon>
        <taxon>aphid secondary symbionts</taxon>
        <taxon>Candidatus Regiella</taxon>
    </lineage>
</organism>
<comment type="pathway">
    <text evidence="11">One-carbon metabolism; tetrahydrofolate interconversion.</text>
</comment>
<gene>
    <name evidence="11 14" type="primary">glyA</name>
    <name evidence="14" type="ORF">REG_0449</name>
</gene>
<dbReference type="CDD" id="cd00378">
    <property type="entry name" value="SHMT"/>
    <property type="match status" value="1"/>
</dbReference>
<keyword evidence="15" id="KW-1185">Reference proteome</keyword>
<dbReference type="GO" id="GO:0004372">
    <property type="term" value="F:glycine hydroxymethyltransferase activity"/>
    <property type="evidence" value="ECO:0007669"/>
    <property type="project" value="UniProtKB-UniRule"/>
</dbReference>
<evidence type="ECO:0000259" key="13">
    <source>
        <dbReference type="Pfam" id="PF00464"/>
    </source>
</evidence>
<dbReference type="UniPathway" id="UPA00193"/>
<dbReference type="GO" id="GO:0019264">
    <property type="term" value="P:glycine biosynthetic process from serine"/>
    <property type="evidence" value="ECO:0007669"/>
    <property type="project" value="UniProtKB-UniRule"/>
</dbReference>
<dbReference type="InterPro" id="IPR015422">
    <property type="entry name" value="PyrdxlP-dep_Trfase_small"/>
</dbReference>
<comment type="subunit">
    <text evidence="5 11">Homodimer.</text>
</comment>
<keyword evidence="6 11" id="KW-0963">Cytoplasm</keyword>
<evidence type="ECO:0000256" key="10">
    <source>
        <dbReference type="ARBA" id="ARBA00022898"/>
    </source>
</evidence>
<evidence type="ECO:0000256" key="3">
    <source>
        <dbReference type="ARBA" id="ARBA00004496"/>
    </source>
</evidence>
<dbReference type="GO" id="GO:0008168">
    <property type="term" value="F:methyltransferase activity"/>
    <property type="evidence" value="ECO:0007669"/>
    <property type="project" value="UniProtKB-KW"/>
</dbReference>
<evidence type="ECO:0000313" key="14">
    <source>
        <dbReference type="EMBL" id="EFL92629.1"/>
    </source>
</evidence>
<sequence length="422" mass="46070">MSENKNNIAHYDLELWKAMQSEVTRQEEHIELIASENYTSQRVMQAQGSQLTNKYAEGYPGKRYYGGCEHVDVIEELAIKRAKALFGADYANVQPHSGSQANAAVYMALLQPGDTVLGMDLNHGGHLTHGSPVNFSGRLYNIVSYGVDAAGKIDYDALAELAKSDKPKMIIGGFSAYSGVVDWARMREIADSIGAYLFVDMAHVAGLVAAKVYPDPLPHAHVVTTTTHKTLAGPRGGLILAKNGDEAFYKKLNSAVFPGSQGGPLMHVIAAKAVAFKEALEPEFETYQQQVVKNAKAMVKVFLDRGYKVVSGGTENHLFLLNLVNKNLTGKDADAALGRANITVNKNSIPNDPKKPFVTSGIRIGTPAITRRGFKEAESEQLAGWICDILDNINDENLIQKTKNQVVEICQRFPVYSNTTKL</sequence>
<evidence type="ECO:0000256" key="12">
    <source>
        <dbReference type="PIRSR" id="PIRSR000412-50"/>
    </source>
</evidence>
<dbReference type="Gene3D" id="3.90.1150.10">
    <property type="entry name" value="Aspartate Aminotransferase, domain 1"/>
    <property type="match status" value="1"/>
</dbReference>
<dbReference type="Gene3D" id="3.40.640.10">
    <property type="entry name" value="Type I PLP-dependent aspartate aminotransferase-like (Major domain)"/>
    <property type="match status" value="1"/>
</dbReference>
<dbReference type="InterPro" id="IPR019798">
    <property type="entry name" value="Ser_HO-MeTrfase_PLP_BS"/>
</dbReference>
<dbReference type="HAMAP" id="MF_00051">
    <property type="entry name" value="SHMT"/>
    <property type="match status" value="1"/>
</dbReference>
<dbReference type="InterPro" id="IPR001085">
    <property type="entry name" value="Ser_HO-MeTrfase"/>
</dbReference>
<evidence type="ECO:0000256" key="2">
    <source>
        <dbReference type="ARBA" id="ARBA00001933"/>
    </source>
</evidence>
<dbReference type="eggNOG" id="COG0112">
    <property type="taxonomic scope" value="Bacteria"/>
</dbReference>
<evidence type="ECO:0000256" key="7">
    <source>
        <dbReference type="ARBA" id="ARBA00022563"/>
    </source>
</evidence>
<dbReference type="EC" id="2.1.2.1" evidence="11"/>
<comment type="pathway">
    <text evidence="11">Amino-acid biosynthesis; glycine biosynthesis; glycine from L-serine: step 1/1.</text>
</comment>
<keyword evidence="9 11" id="KW-0808">Transferase</keyword>
<dbReference type="NCBIfam" id="NF000586">
    <property type="entry name" value="PRK00011.1"/>
    <property type="match status" value="1"/>
</dbReference>
<dbReference type="HOGENOM" id="CLU_022477_2_1_6"/>
<keyword evidence="10 11" id="KW-0663">Pyridoxal phosphate</keyword>
<feature type="domain" description="Serine hydroxymethyltransferase-like" evidence="13">
    <location>
        <begin position="9"/>
        <end position="386"/>
    </location>
</feature>
<dbReference type="RefSeq" id="WP_006704342.1">
    <property type="nucleotide sequence ID" value="NZ_CAWLGB010000001.1"/>
</dbReference>
<dbReference type="Proteomes" id="UP000005726">
    <property type="component" value="Unassembled WGS sequence"/>
</dbReference>
<evidence type="ECO:0000256" key="8">
    <source>
        <dbReference type="ARBA" id="ARBA00022605"/>
    </source>
</evidence>
<evidence type="ECO:0000313" key="15">
    <source>
        <dbReference type="Proteomes" id="UP000005726"/>
    </source>
</evidence>
<dbReference type="InterPro" id="IPR049943">
    <property type="entry name" value="Ser_HO-MeTrfase-like"/>
</dbReference>
<dbReference type="InterPro" id="IPR039429">
    <property type="entry name" value="SHMT-like_dom"/>
</dbReference>
<comment type="cofactor">
    <cofactor evidence="2 11 12">
        <name>pyridoxal 5'-phosphate</name>
        <dbReference type="ChEBI" id="CHEBI:597326"/>
    </cofactor>
</comment>
<keyword evidence="7 11" id="KW-0554">One-carbon metabolism</keyword>
<dbReference type="PIRSF" id="PIRSF000412">
    <property type="entry name" value="SHMT"/>
    <property type="match status" value="1"/>
</dbReference>
<proteinExistence type="inferred from homology"/>
<comment type="subcellular location">
    <subcellularLocation>
        <location evidence="3 11">Cytoplasm</location>
    </subcellularLocation>
</comment>
<comment type="function">
    <text evidence="11">Catalyzes the reversible interconversion of serine and glycine with tetrahydrofolate (THF) serving as the one-carbon carrier. This reaction serves as the major source of one-carbon groups required for the biosynthesis of purines, thymidylate, methionine, and other important biomolecules. Also exhibits THF-independent aldolase activity toward beta-hydroxyamino acids, producing glycine and aldehydes, via a retro-aldol mechanism.</text>
</comment>
<evidence type="ECO:0000256" key="1">
    <source>
        <dbReference type="ARBA" id="ARBA00001528"/>
    </source>
</evidence>
<accession>E0WR69</accession>
<keyword evidence="8 11" id="KW-0028">Amino-acid biosynthesis</keyword>
<reference evidence="14" key="1">
    <citation type="journal article" date="2009" name="Environ. Microbiol.">
        <title>Dynamics of genome evolution in facultative symbionts of aphids.</title>
        <authorList>
            <person name="Degnan P.H."/>
            <person name="Leonardo T.E."/>
            <person name="Cass B.N."/>
            <person name="Hurwitz B."/>
            <person name="Stern D."/>
            <person name="Gibbs R.A."/>
            <person name="Richards S."/>
            <person name="Moran N.A."/>
        </authorList>
    </citation>
    <scope>NUCLEOTIDE SEQUENCE [LARGE SCALE GENOMIC DNA]</scope>
    <source>
        <strain evidence="14">LSR1</strain>
    </source>
</reference>
<dbReference type="GO" id="GO:0030170">
    <property type="term" value="F:pyridoxal phosphate binding"/>
    <property type="evidence" value="ECO:0007669"/>
    <property type="project" value="UniProtKB-UniRule"/>
</dbReference>
<dbReference type="UniPathway" id="UPA00288">
    <property type="reaction ID" value="UER01023"/>
</dbReference>
<name>E0WR69_9ENTR</name>
<comment type="similarity">
    <text evidence="4 11">Belongs to the SHMT family.</text>
</comment>
<dbReference type="FunFam" id="3.90.1150.10:FF:000003">
    <property type="entry name" value="Serine hydroxymethyltransferase"/>
    <property type="match status" value="1"/>
</dbReference>
<comment type="catalytic activity">
    <reaction evidence="1 11">
        <text>(6R)-5,10-methylene-5,6,7,8-tetrahydrofolate + glycine + H2O = (6S)-5,6,7,8-tetrahydrofolate + L-serine</text>
        <dbReference type="Rhea" id="RHEA:15481"/>
        <dbReference type="ChEBI" id="CHEBI:15377"/>
        <dbReference type="ChEBI" id="CHEBI:15636"/>
        <dbReference type="ChEBI" id="CHEBI:33384"/>
        <dbReference type="ChEBI" id="CHEBI:57305"/>
        <dbReference type="ChEBI" id="CHEBI:57453"/>
        <dbReference type="EC" id="2.1.2.1"/>
    </reaction>
</comment>